<dbReference type="Pfam" id="PF01683">
    <property type="entry name" value="EB"/>
    <property type="match status" value="4"/>
</dbReference>
<keyword evidence="1" id="KW-0472">Membrane</keyword>
<feature type="domain" description="EGF-like" evidence="3">
    <location>
        <begin position="118"/>
        <end position="156"/>
    </location>
</feature>
<dbReference type="KEGG" id="lll:129787562"/>
<feature type="signal peptide" evidence="2">
    <location>
        <begin position="1"/>
        <end position="21"/>
    </location>
</feature>
<keyword evidence="1" id="KW-0812">Transmembrane</keyword>
<dbReference type="SMART" id="SM00181">
    <property type="entry name" value="EGF"/>
    <property type="match status" value="5"/>
</dbReference>
<keyword evidence="2" id="KW-0732">Signal</keyword>
<feature type="domain" description="EGF-like" evidence="3">
    <location>
        <begin position="410"/>
        <end position="459"/>
    </location>
</feature>
<feature type="domain" description="EGF-like" evidence="3">
    <location>
        <begin position="31"/>
        <end position="63"/>
    </location>
</feature>
<sequence length="589" mass="65686">MKVKLIYIILLSTLLNQEVLGVYWPCTADSECNSQVNDTYCSSYGNCECEAGYTFNAAVTRCLREALYGESCEEGTQCSHMLTGATCRNNVCTCEGDEFEMRTYTKGRCRKLLPLHAECDEDLDCDFGFDRESVVCKSGTCQCADGFYHRGENICRRISMNVGDDCIVNSDCQGGNHECISRRCEETSETSERKEVEVQTDFIDSPASFTEFENATTESTSNSYRQLRDETKDEGVQFGDPCVNNGEPCQGLAYSTCIKDRCHCKLGYYPRNGFCTAELGEEAASSDHCANIVRNNKCVCAYDSFYQLNMRSCIRNVLALNASCAQQSQCSPFLSMCDNGPLIRRCSCHPFKIYDQTSQMCVLRQGLGEFCEKKEDCTLSNTACQPDNTCACDDGYMEMDGQCKPVIGGSCETTEDCAVDETECVTDSADKEDETAGEEEKKVCRCKVGFTHHIKNECLPIASKYKDECKENEQCQPLLGPLGKCIDEECACDEENHYKDEKCNEKIVLGEKCSKSSECFVTDNSTQVECRNDICQCEYGYYSDTTRIKCVKSSNKNSSGRPSPLKIITMLLITAAFLVTSAAIKEAYY</sequence>
<dbReference type="VEuPathDB" id="VectorBase:LLONM1_002821"/>
<dbReference type="OrthoDB" id="504708at2759"/>
<feature type="chain" id="PRO_5028970897" evidence="2">
    <location>
        <begin position="22"/>
        <end position="589"/>
    </location>
</feature>
<evidence type="ECO:0000259" key="3">
    <source>
        <dbReference type="SMART" id="SM00181"/>
    </source>
</evidence>
<evidence type="ECO:0000256" key="1">
    <source>
        <dbReference type="SAM" id="Phobius"/>
    </source>
</evidence>
<evidence type="ECO:0000256" key="2">
    <source>
        <dbReference type="SAM" id="SignalP"/>
    </source>
</evidence>
<reference evidence="4" key="1">
    <citation type="journal article" date="2020" name="BMC">
        <title>Leishmania infection induces a limited differential gene expression in the sand fly midgut.</title>
        <authorList>
            <person name="Coutinho-Abreu I.V."/>
            <person name="Serafim T.D."/>
            <person name="Meneses C."/>
            <person name="Kamhawi S."/>
            <person name="Oliveira F."/>
            <person name="Valenzuela J.G."/>
        </authorList>
    </citation>
    <scope>NUCLEOTIDE SEQUENCE</scope>
    <source>
        <strain evidence="4">Jacobina</strain>
        <tissue evidence="4">Midgut</tissue>
    </source>
</reference>
<dbReference type="InterPro" id="IPR000742">
    <property type="entry name" value="EGF"/>
</dbReference>
<organism evidence="4">
    <name type="scientific">Lutzomyia longipalpis</name>
    <name type="common">Sand fly</name>
    <dbReference type="NCBI Taxonomy" id="7200"/>
    <lineage>
        <taxon>Eukaryota</taxon>
        <taxon>Metazoa</taxon>
        <taxon>Ecdysozoa</taxon>
        <taxon>Arthropoda</taxon>
        <taxon>Hexapoda</taxon>
        <taxon>Insecta</taxon>
        <taxon>Pterygota</taxon>
        <taxon>Neoptera</taxon>
        <taxon>Endopterygota</taxon>
        <taxon>Diptera</taxon>
        <taxon>Nematocera</taxon>
        <taxon>Psychodoidea</taxon>
        <taxon>Psychodidae</taxon>
        <taxon>Lutzomyia</taxon>
        <taxon>Lutzomyia</taxon>
    </lineage>
</organism>
<feature type="transmembrane region" description="Helical" evidence="1">
    <location>
        <begin position="565"/>
        <end position="584"/>
    </location>
</feature>
<evidence type="ECO:0000313" key="4">
    <source>
        <dbReference type="EMBL" id="MBC1170147.1"/>
    </source>
</evidence>
<name>A0A7G3ADI4_LUTLO</name>
<dbReference type="PANTHER" id="PTHR39069:SF8">
    <property type="entry name" value="FI17111P1"/>
    <property type="match status" value="1"/>
</dbReference>
<dbReference type="PANTHER" id="PTHR39069">
    <property type="entry name" value="ECDYSONE-INDUCIBLE GENE E1, ISOFORM A"/>
    <property type="match status" value="1"/>
</dbReference>
<dbReference type="AlphaFoldDB" id="A0A7G3ADI4"/>
<feature type="domain" description="EGF-like" evidence="3">
    <location>
        <begin position="370"/>
        <end position="404"/>
    </location>
</feature>
<dbReference type="EMBL" id="GITU01001444">
    <property type="protein sequence ID" value="MBC1170147.1"/>
    <property type="molecule type" value="Transcribed_RNA"/>
</dbReference>
<protein>
    <submittedName>
        <fullName evidence="4">Putative cell death abnormality protein 1</fullName>
    </submittedName>
</protein>
<dbReference type="InterPro" id="IPR006149">
    <property type="entry name" value="EB_dom"/>
</dbReference>
<keyword evidence="1" id="KW-1133">Transmembrane helix</keyword>
<accession>A0A7G3ADI4</accession>
<dbReference type="RefSeq" id="XP_055679245.1">
    <property type="nucleotide sequence ID" value="XM_055823270.1"/>
</dbReference>
<dbReference type="GeneID" id="129787562"/>
<feature type="domain" description="EGF-like" evidence="3">
    <location>
        <begin position="241"/>
        <end position="276"/>
    </location>
</feature>
<proteinExistence type="predicted"/>